<organism evidence="2 3">
    <name type="scientific">Rhizopus oryzae</name>
    <name type="common">Mucormycosis agent</name>
    <name type="synonym">Rhizopus arrhizus var. delemar</name>
    <dbReference type="NCBI Taxonomy" id="64495"/>
    <lineage>
        <taxon>Eukaryota</taxon>
        <taxon>Fungi</taxon>
        <taxon>Fungi incertae sedis</taxon>
        <taxon>Mucoromycota</taxon>
        <taxon>Mucoromycotina</taxon>
        <taxon>Mucoromycetes</taxon>
        <taxon>Mucorales</taxon>
        <taxon>Mucorineae</taxon>
        <taxon>Rhizopodaceae</taxon>
        <taxon>Rhizopus</taxon>
    </lineage>
</organism>
<dbReference type="Proteomes" id="UP000716291">
    <property type="component" value="Unassembled WGS sequence"/>
</dbReference>
<sequence length="186" mass="21510">MSSQHIKAYSRLKIDRPKSSFLTWIFGNSEENDRIPEEEDQGKHIERTPSNYVLSEPPPVPIHDISNKSEVKIPTRHQSRLYTPDILSVELDTSNRQEYKRRSCYSARLSTAYLQGSSSLTRSASWQPTSSNHNTNNNVLDCIPDRRTSRNYAQDPDIQAKLNEMISSERTLKVTQLIAQHHQHRH</sequence>
<name>A0A9P6XDZ6_RHIOR</name>
<evidence type="ECO:0000313" key="2">
    <source>
        <dbReference type="EMBL" id="KAG1311628.1"/>
    </source>
</evidence>
<keyword evidence="3" id="KW-1185">Reference proteome</keyword>
<accession>A0A9P6XDZ6</accession>
<feature type="region of interest" description="Disordered" evidence="1">
    <location>
        <begin position="122"/>
        <end position="153"/>
    </location>
</feature>
<gene>
    <name evidence="2" type="ORF">G6F64_003668</name>
</gene>
<proteinExistence type="predicted"/>
<comment type="caution">
    <text evidence="2">The sequence shown here is derived from an EMBL/GenBank/DDBJ whole genome shotgun (WGS) entry which is preliminary data.</text>
</comment>
<evidence type="ECO:0000313" key="3">
    <source>
        <dbReference type="Proteomes" id="UP000716291"/>
    </source>
</evidence>
<feature type="compositionally biased region" description="Polar residues" evidence="1">
    <location>
        <begin position="122"/>
        <end position="139"/>
    </location>
</feature>
<dbReference type="OrthoDB" id="2275573at2759"/>
<reference evidence="2" key="1">
    <citation type="journal article" date="2020" name="Microb. Genom.">
        <title>Genetic diversity of clinical and environmental Mucorales isolates obtained from an investigation of mucormycosis cases among solid organ transplant recipients.</title>
        <authorList>
            <person name="Nguyen M.H."/>
            <person name="Kaul D."/>
            <person name="Muto C."/>
            <person name="Cheng S.J."/>
            <person name="Richter R.A."/>
            <person name="Bruno V.M."/>
            <person name="Liu G."/>
            <person name="Beyhan S."/>
            <person name="Sundermann A.J."/>
            <person name="Mounaud S."/>
            <person name="Pasculle A.W."/>
            <person name="Nierman W.C."/>
            <person name="Driscoll E."/>
            <person name="Cumbie R."/>
            <person name="Clancy C.J."/>
            <person name="Dupont C.L."/>
        </authorList>
    </citation>
    <scope>NUCLEOTIDE SEQUENCE</scope>
    <source>
        <strain evidence="2">GL11</strain>
    </source>
</reference>
<dbReference type="EMBL" id="JAANQT010000368">
    <property type="protein sequence ID" value="KAG1311628.1"/>
    <property type="molecule type" value="Genomic_DNA"/>
</dbReference>
<protein>
    <submittedName>
        <fullName evidence="2">Uncharacterized protein</fullName>
    </submittedName>
</protein>
<evidence type="ECO:0000256" key="1">
    <source>
        <dbReference type="SAM" id="MobiDB-lite"/>
    </source>
</evidence>
<dbReference type="AlphaFoldDB" id="A0A9P6XDZ6"/>